<dbReference type="STRING" id="34004.SAMN04488021_1115"/>
<evidence type="ECO:0000313" key="3">
    <source>
        <dbReference type="EMBL" id="SFH41718.1"/>
    </source>
</evidence>
<feature type="region of interest" description="Disordered" evidence="1">
    <location>
        <begin position="332"/>
        <end position="358"/>
    </location>
</feature>
<organism evidence="3 4">
    <name type="scientific">Paracoccus aminovorans</name>
    <dbReference type="NCBI Taxonomy" id="34004"/>
    <lineage>
        <taxon>Bacteria</taxon>
        <taxon>Pseudomonadati</taxon>
        <taxon>Pseudomonadota</taxon>
        <taxon>Alphaproteobacteria</taxon>
        <taxon>Rhodobacterales</taxon>
        <taxon>Paracoccaceae</taxon>
        <taxon>Paracoccus</taxon>
    </lineage>
</organism>
<dbReference type="RefSeq" id="WP_139218076.1">
    <property type="nucleotide sequence ID" value="NZ_CBCRYP010000048.1"/>
</dbReference>
<evidence type="ECO:0000313" key="4">
    <source>
        <dbReference type="Proteomes" id="UP000183635"/>
    </source>
</evidence>
<feature type="transmembrane region" description="Helical" evidence="2">
    <location>
        <begin position="114"/>
        <end position="134"/>
    </location>
</feature>
<dbReference type="AlphaFoldDB" id="A0A1I2ZV90"/>
<feature type="transmembrane region" description="Helical" evidence="2">
    <location>
        <begin position="78"/>
        <end position="99"/>
    </location>
</feature>
<keyword evidence="2" id="KW-0812">Transmembrane</keyword>
<keyword evidence="4" id="KW-1185">Reference proteome</keyword>
<evidence type="ECO:0000256" key="2">
    <source>
        <dbReference type="SAM" id="Phobius"/>
    </source>
</evidence>
<sequence length="358" mass="38601">MDRRPSRKTHAVSPRQMPDRLLLLAAFALGAGGGVALKLLGVDPLLSAGFAALVLIAYAAATYYTTPLRLEPEAIGDNCYYLGFLFTLTSLSVTLYFVVRSGAESRAELIPEVISGFGVALSSTIMGVFLRVLMMQFRVDLVTREQHTRLELDMAARELREEMARSLRQVKSFSLESLQLAGERDEAMRRQSDAVLAGVQAQMQHTAALVGETVQAAVRDQTALAMAAIREQGAVGMLELRAAIQDAALAMLDSARTAFTALDAEKGVVTGFRLTVADEIGRLSAALAGATDQMAEQSDRLARSLDRAVAQYEDAARRLAFATAALDATLTAPPARQTAAERERKLRAELDEPNGRGD</sequence>
<gene>
    <name evidence="3" type="ORF">SAMN04488021_1115</name>
</gene>
<accession>A0A1I2ZV90</accession>
<dbReference type="OrthoDB" id="7539266at2"/>
<protein>
    <submittedName>
        <fullName evidence="3">Uncharacterized protein</fullName>
    </submittedName>
</protein>
<evidence type="ECO:0000256" key="1">
    <source>
        <dbReference type="SAM" id="MobiDB-lite"/>
    </source>
</evidence>
<keyword evidence="2" id="KW-1133">Transmembrane helix</keyword>
<dbReference type="Proteomes" id="UP000183635">
    <property type="component" value="Unassembled WGS sequence"/>
</dbReference>
<reference evidence="3 4" key="1">
    <citation type="submission" date="2016-10" db="EMBL/GenBank/DDBJ databases">
        <authorList>
            <person name="de Groot N.N."/>
        </authorList>
    </citation>
    <scope>NUCLEOTIDE SEQUENCE [LARGE SCALE GENOMIC DNA]</scope>
    <source>
        <strain evidence="3 4">DSM 8537</strain>
    </source>
</reference>
<keyword evidence="2" id="KW-0472">Membrane</keyword>
<feature type="transmembrane region" description="Helical" evidence="2">
    <location>
        <begin position="21"/>
        <end position="40"/>
    </location>
</feature>
<name>A0A1I2ZV90_9RHOB</name>
<feature type="compositionally biased region" description="Basic and acidic residues" evidence="1">
    <location>
        <begin position="339"/>
        <end position="358"/>
    </location>
</feature>
<proteinExistence type="predicted"/>
<feature type="transmembrane region" description="Helical" evidence="2">
    <location>
        <begin position="46"/>
        <end position="66"/>
    </location>
</feature>
<dbReference type="EMBL" id="FOPU01000011">
    <property type="protein sequence ID" value="SFH41718.1"/>
    <property type="molecule type" value="Genomic_DNA"/>
</dbReference>